<proteinExistence type="inferred from homology"/>
<dbReference type="Gene3D" id="3.40.190.10">
    <property type="entry name" value="Periplasmic binding protein-like II"/>
    <property type="match status" value="1"/>
</dbReference>
<evidence type="ECO:0000313" key="3">
    <source>
        <dbReference type="EMBL" id="MFC5521676.1"/>
    </source>
</evidence>
<feature type="chain" id="PRO_5047382397" evidence="2">
    <location>
        <begin position="31"/>
        <end position="328"/>
    </location>
</feature>
<dbReference type="RefSeq" id="WP_084389542.1">
    <property type="nucleotide sequence ID" value="NZ_JBHSMX010000018.1"/>
</dbReference>
<evidence type="ECO:0000256" key="2">
    <source>
        <dbReference type="SAM" id="SignalP"/>
    </source>
</evidence>
<dbReference type="PANTHER" id="PTHR42928">
    <property type="entry name" value="TRICARBOXYLATE-BINDING PROTEIN"/>
    <property type="match status" value="1"/>
</dbReference>
<dbReference type="InterPro" id="IPR042100">
    <property type="entry name" value="Bug_dom1"/>
</dbReference>
<accession>A0ABW0Q9X2</accession>
<comment type="similarity">
    <text evidence="1">Belongs to the UPF0065 (bug) family.</text>
</comment>
<dbReference type="PANTHER" id="PTHR42928:SF5">
    <property type="entry name" value="BLR1237 PROTEIN"/>
    <property type="match status" value="1"/>
</dbReference>
<name>A0ABW0Q9X2_9BURK</name>
<dbReference type="Gene3D" id="3.40.190.150">
    <property type="entry name" value="Bordetella uptake gene, domain 1"/>
    <property type="match status" value="1"/>
</dbReference>
<sequence>MSQWHSTFKSTMTRLAATFVFALAGVAANAQTSKPLTIVVAYPAGGSTDAMARIMADKMKVPLARPVIIDNKPGAGGRLGAGLVKNMAADGSAVLFGLNALIVQSVIYAGKNNFDLVQDFVPVAKATSIPMAIAVPSNSPIKTIEDLRNFTNTHKKESSFGSSGPGSLGHLTGVRLANAMGIEWTHIPYKGGAPLVSDLLGGHVLAGVDALAEYVENHRAGRMRVIAVFSPQRSPLVPEVPTIAELGVKGVDTEAWWGFWAPAKTPAPVVAQLQESINSALQDPDVVARLSKLTAKVSYLPSQQFGKLVKSEFDLWPPLVREAKISPE</sequence>
<dbReference type="Proteomes" id="UP001596084">
    <property type="component" value="Unassembled WGS sequence"/>
</dbReference>
<protein>
    <submittedName>
        <fullName evidence="3">Bug family tripartite tricarboxylate transporter substrate binding protein</fullName>
    </submittedName>
</protein>
<reference evidence="4" key="1">
    <citation type="journal article" date="2019" name="Int. J. Syst. Evol. Microbiol.">
        <title>The Global Catalogue of Microorganisms (GCM) 10K type strain sequencing project: providing services to taxonomists for standard genome sequencing and annotation.</title>
        <authorList>
            <consortium name="The Broad Institute Genomics Platform"/>
            <consortium name="The Broad Institute Genome Sequencing Center for Infectious Disease"/>
            <person name="Wu L."/>
            <person name="Ma J."/>
        </authorList>
    </citation>
    <scope>NUCLEOTIDE SEQUENCE [LARGE SCALE GENOMIC DNA]</scope>
    <source>
        <strain evidence="4">CGMCC 4.7277</strain>
    </source>
</reference>
<dbReference type="PIRSF" id="PIRSF017082">
    <property type="entry name" value="YflP"/>
    <property type="match status" value="1"/>
</dbReference>
<evidence type="ECO:0000256" key="1">
    <source>
        <dbReference type="ARBA" id="ARBA00006987"/>
    </source>
</evidence>
<dbReference type="Pfam" id="PF03401">
    <property type="entry name" value="TctC"/>
    <property type="match status" value="1"/>
</dbReference>
<keyword evidence="2" id="KW-0732">Signal</keyword>
<feature type="signal peptide" evidence="2">
    <location>
        <begin position="1"/>
        <end position="30"/>
    </location>
</feature>
<dbReference type="EMBL" id="JBHSMX010000018">
    <property type="protein sequence ID" value="MFC5521676.1"/>
    <property type="molecule type" value="Genomic_DNA"/>
</dbReference>
<comment type="caution">
    <text evidence="3">The sequence shown here is derived from an EMBL/GenBank/DDBJ whole genome shotgun (WGS) entry which is preliminary data.</text>
</comment>
<keyword evidence="4" id="KW-1185">Reference proteome</keyword>
<gene>
    <name evidence="3" type="ORF">ACFPP7_12215</name>
</gene>
<organism evidence="3 4">
    <name type="scientific">Polaromonas jejuensis</name>
    <dbReference type="NCBI Taxonomy" id="457502"/>
    <lineage>
        <taxon>Bacteria</taxon>
        <taxon>Pseudomonadati</taxon>
        <taxon>Pseudomonadota</taxon>
        <taxon>Betaproteobacteria</taxon>
        <taxon>Burkholderiales</taxon>
        <taxon>Comamonadaceae</taxon>
        <taxon>Polaromonas</taxon>
    </lineage>
</organism>
<dbReference type="SUPFAM" id="SSF53850">
    <property type="entry name" value="Periplasmic binding protein-like II"/>
    <property type="match status" value="1"/>
</dbReference>
<evidence type="ECO:0000313" key="4">
    <source>
        <dbReference type="Proteomes" id="UP001596084"/>
    </source>
</evidence>
<dbReference type="CDD" id="cd07012">
    <property type="entry name" value="PBP2_Bug_TTT"/>
    <property type="match status" value="1"/>
</dbReference>
<dbReference type="InterPro" id="IPR005064">
    <property type="entry name" value="BUG"/>
</dbReference>